<dbReference type="CDD" id="cd06223">
    <property type="entry name" value="PRTases_typeI"/>
    <property type="match status" value="1"/>
</dbReference>
<feature type="domain" description="Glutamine amidotransferase type-2" evidence="11">
    <location>
        <begin position="13"/>
        <end position="229"/>
    </location>
</feature>
<evidence type="ECO:0000256" key="7">
    <source>
        <dbReference type="ARBA" id="ARBA00022962"/>
    </source>
</evidence>
<keyword evidence="10" id="KW-0479">Metal-binding</keyword>
<keyword evidence="13" id="KW-1185">Reference proteome</keyword>
<dbReference type="PIRSF" id="PIRSF000485">
    <property type="entry name" value="Amd_phspho_trans"/>
    <property type="match status" value="1"/>
</dbReference>
<dbReference type="PROSITE" id="PS51278">
    <property type="entry name" value="GATASE_TYPE_2"/>
    <property type="match status" value="1"/>
</dbReference>
<dbReference type="Gene3D" id="3.40.50.2020">
    <property type="match status" value="1"/>
</dbReference>
<organism evidence="12 13">
    <name type="scientific">Rhizoclosmatium globosum</name>
    <dbReference type="NCBI Taxonomy" id="329046"/>
    <lineage>
        <taxon>Eukaryota</taxon>
        <taxon>Fungi</taxon>
        <taxon>Fungi incertae sedis</taxon>
        <taxon>Chytridiomycota</taxon>
        <taxon>Chytridiomycota incertae sedis</taxon>
        <taxon>Chytridiomycetes</taxon>
        <taxon>Chytridiales</taxon>
        <taxon>Chytriomycetaceae</taxon>
        <taxon>Rhizoclosmatium</taxon>
    </lineage>
</organism>
<evidence type="ECO:0000256" key="10">
    <source>
        <dbReference type="PIRSR" id="PIRSR000485-2"/>
    </source>
</evidence>
<dbReference type="Proteomes" id="UP000193642">
    <property type="component" value="Unassembled WGS sequence"/>
</dbReference>
<comment type="cofactor">
    <cofactor evidence="10">
        <name>Mg(2+)</name>
        <dbReference type="ChEBI" id="CHEBI:18420"/>
    </cofactor>
    <text evidence="10">Binds 1 Mg(2+) ion per subunit.</text>
</comment>
<feature type="active site" description="Nucleophile" evidence="9">
    <location>
        <position position="13"/>
    </location>
</feature>
<evidence type="ECO:0000256" key="8">
    <source>
        <dbReference type="PIRNR" id="PIRNR000485"/>
    </source>
</evidence>
<dbReference type="UniPathway" id="UPA00074">
    <property type="reaction ID" value="UER00124"/>
</dbReference>
<dbReference type="OrthoDB" id="191723at2759"/>
<dbReference type="InterPro" id="IPR029055">
    <property type="entry name" value="Ntn_hydrolases_N"/>
</dbReference>
<dbReference type="PANTHER" id="PTHR11907">
    <property type="entry name" value="AMIDOPHOSPHORIBOSYLTRANSFERASE"/>
    <property type="match status" value="1"/>
</dbReference>
<evidence type="ECO:0000256" key="6">
    <source>
        <dbReference type="ARBA" id="ARBA00022755"/>
    </source>
</evidence>
<dbReference type="GO" id="GO:0046872">
    <property type="term" value="F:metal ion binding"/>
    <property type="evidence" value="ECO:0007669"/>
    <property type="project" value="UniProtKB-KW"/>
</dbReference>
<evidence type="ECO:0000313" key="13">
    <source>
        <dbReference type="Proteomes" id="UP000193642"/>
    </source>
</evidence>
<dbReference type="SUPFAM" id="SSF56235">
    <property type="entry name" value="N-terminal nucleophile aminohydrolases (Ntn hydrolases)"/>
    <property type="match status" value="1"/>
</dbReference>
<dbReference type="GO" id="GO:0005737">
    <property type="term" value="C:cytoplasm"/>
    <property type="evidence" value="ECO:0007669"/>
    <property type="project" value="EnsemblFungi"/>
</dbReference>
<sequence>MVRSISFQSYGLCGILASILADPNSAASAELYEGLGILQHRGQDAAGIITCGQKGKLHQCKNNGMGSMGVGHVRYPTAGTSSISEAQPSTLTVLTNGNLTNTKELRAFVDHEAHRHVNTESDSELLLNIFAHHLQQTGKFRVNEDDVFKALEGVYKQCKGGYAVTGMVAGFGIFAFRDPHGIRPLIYGERKSHYGTDYMVSSESVVLDALGFTNFVDVKPGEALIISNQGGLIKRQVAEPREFSPCIFEYVYFARTDSIIDGVSVYKSRLAMGEALADRVTKVLQGNVDIDVVIPVSSDTSRSAALQVSYRLNILYREGFIKNRYIGRTFIMPGQSLREKSVRRKLNPMGMEFAGKNVLIVDDSIVRGTTSREIVNMARECGAKKVTLPLVPSHPFPQPYRKTEEEVAEDLDFNPNLKTFDTSVFNGKYVTGDVDDQYLNDLEASRNGSLKKMASTGEVVGLHNAHTFK</sequence>
<dbReference type="AlphaFoldDB" id="A0A1Y2D114"/>
<evidence type="ECO:0000259" key="11">
    <source>
        <dbReference type="PROSITE" id="PS51278"/>
    </source>
</evidence>
<reference evidence="12 13" key="1">
    <citation type="submission" date="2016-07" db="EMBL/GenBank/DDBJ databases">
        <title>Pervasive Adenine N6-methylation of Active Genes in Fungi.</title>
        <authorList>
            <consortium name="DOE Joint Genome Institute"/>
            <person name="Mondo S.J."/>
            <person name="Dannebaum R.O."/>
            <person name="Kuo R.C."/>
            <person name="Labutti K."/>
            <person name="Haridas S."/>
            <person name="Kuo A."/>
            <person name="Salamov A."/>
            <person name="Ahrendt S.R."/>
            <person name="Lipzen A."/>
            <person name="Sullivan W."/>
            <person name="Andreopoulos W.B."/>
            <person name="Clum A."/>
            <person name="Lindquist E."/>
            <person name="Daum C."/>
            <person name="Ramamoorthy G.K."/>
            <person name="Gryganskyi A."/>
            <person name="Culley D."/>
            <person name="Magnuson J.K."/>
            <person name="James T.Y."/>
            <person name="O'Malley M.A."/>
            <person name="Stajich J.E."/>
            <person name="Spatafora J.W."/>
            <person name="Visel A."/>
            <person name="Grigoriev I.V."/>
        </authorList>
    </citation>
    <scope>NUCLEOTIDE SEQUENCE [LARGE SCALE GENOMIC DNA]</scope>
    <source>
        <strain evidence="12 13">JEL800</strain>
    </source>
</reference>
<evidence type="ECO:0000256" key="4">
    <source>
        <dbReference type="ARBA" id="ARBA00022676"/>
    </source>
</evidence>
<comment type="caution">
    <text evidence="12">The sequence shown here is derived from an EMBL/GenBank/DDBJ whole genome shotgun (WGS) entry which is preliminary data.</text>
</comment>
<keyword evidence="4 8" id="KW-0328">Glycosyltransferase</keyword>
<feature type="binding site" evidence="10">
    <location>
        <position position="363"/>
    </location>
    <ligand>
        <name>Mg(2+)</name>
        <dbReference type="ChEBI" id="CHEBI:18420"/>
    </ligand>
</feature>
<feature type="binding site" evidence="10">
    <location>
        <position position="300"/>
    </location>
    <ligand>
        <name>Mg(2+)</name>
        <dbReference type="ChEBI" id="CHEBI:18420"/>
    </ligand>
</feature>
<keyword evidence="10" id="KW-0460">Magnesium</keyword>
<dbReference type="Pfam" id="PF13522">
    <property type="entry name" value="GATase_6"/>
    <property type="match status" value="1"/>
</dbReference>
<dbReference type="InterPro" id="IPR017932">
    <property type="entry name" value="GATase_2_dom"/>
</dbReference>
<keyword evidence="7" id="KW-0315">Glutamine amidotransferase</keyword>
<evidence type="ECO:0000256" key="2">
    <source>
        <dbReference type="ARBA" id="ARBA00010138"/>
    </source>
</evidence>
<proteinExistence type="inferred from homology"/>
<dbReference type="EC" id="2.4.2.14" evidence="3 8"/>
<evidence type="ECO:0000256" key="3">
    <source>
        <dbReference type="ARBA" id="ARBA00011941"/>
    </source>
</evidence>
<keyword evidence="5 8" id="KW-0808">Transferase</keyword>
<protein>
    <recommendedName>
        <fullName evidence="3 8">Amidophosphoribosyltransferase</fullName>
        <shortName evidence="8">ATase</shortName>
        <ecNumber evidence="3 8">2.4.2.14</ecNumber>
    </recommendedName>
    <alternativeName>
        <fullName evidence="8">Glutamine phosphoribosylpyrophosphate amidotransferase</fullName>
    </alternativeName>
</protein>
<dbReference type="NCBIfam" id="TIGR01134">
    <property type="entry name" value="purF"/>
    <property type="match status" value="1"/>
</dbReference>
<name>A0A1Y2D114_9FUNG</name>
<dbReference type="InterPro" id="IPR000836">
    <property type="entry name" value="PRTase_dom"/>
</dbReference>
<dbReference type="EMBL" id="MCGO01000002">
    <property type="protein sequence ID" value="ORY52969.1"/>
    <property type="molecule type" value="Genomic_DNA"/>
</dbReference>
<dbReference type="SUPFAM" id="SSF53271">
    <property type="entry name" value="PRTase-like"/>
    <property type="match status" value="1"/>
</dbReference>
<evidence type="ECO:0000256" key="9">
    <source>
        <dbReference type="PIRSR" id="PIRSR000485-1"/>
    </source>
</evidence>
<dbReference type="Gene3D" id="3.60.20.10">
    <property type="entry name" value="Glutamine Phosphoribosylpyrophosphate, subunit 1, domain 1"/>
    <property type="match status" value="2"/>
</dbReference>
<gene>
    <name evidence="12" type="ORF">BCR33DRAFT_779340</name>
</gene>
<dbReference type="GO" id="GO:0004044">
    <property type="term" value="F:amidophosphoribosyltransferase activity"/>
    <property type="evidence" value="ECO:0007669"/>
    <property type="project" value="UniProtKB-EC"/>
</dbReference>
<dbReference type="STRING" id="329046.A0A1Y2D114"/>
<dbReference type="InterPro" id="IPR005854">
    <property type="entry name" value="PurF"/>
</dbReference>
<comment type="similarity">
    <text evidence="2 8">In the C-terminal section; belongs to the purine/pyrimidine phosphoribosyltransferase family.</text>
</comment>
<accession>A0A1Y2D114</accession>
<dbReference type="GO" id="GO:0006189">
    <property type="term" value="P:'de novo' IMP biosynthetic process"/>
    <property type="evidence" value="ECO:0007669"/>
    <property type="project" value="UniProtKB-UniPathway"/>
</dbReference>
<keyword evidence="6 8" id="KW-0658">Purine biosynthesis</keyword>
<dbReference type="InterPro" id="IPR029057">
    <property type="entry name" value="PRTase-like"/>
</dbReference>
<dbReference type="GO" id="GO:0009113">
    <property type="term" value="P:purine nucleobase biosynthetic process"/>
    <property type="evidence" value="ECO:0007669"/>
    <property type="project" value="InterPro"/>
</dbReference>
<evidence type="ECO:0000256" key="5">
    <source>
        <dbReference type="ARBA" id="ARBA00022679"/>
    </source>
</evidence>
<comment type="pathway">
    <text evidence="1 8">Purine metabolism; IMP biosynthesis via de novo pathway; N(1)-(5-phospho-D-ribosyl)glycinamide from 5-phospho-alpha-D-ribose 1-diphosphate: step 1/2.</text>
</comment>
<dbReference type="GO" id="GO:0046083">
    <property type="term" value="P:adenine metabolic process"/>
    <property type="evidence" value="ECO:0007669"/>
    <property type="project" value="EnsemblFungi"/>
</dbReference>
<comment type="catalytic activity">
    <reaction evidence="8">
        <text>5-phospho-beta-D-ribosylamine + L-glutamate + diphosphate = 5-phospho-alpha-D-ribose 1-diphosphate + L-glutamine + H2O</text>
        <dbReference type="Rhea" id="RHEA:14905"/>
        <dbReference type="ChEBI" id="CHEBI:15377"/>
        <dbReference type="ChEBI" id="CHEBI:29985"/>
        <dbReference type="ChEBI" id="CHEBI:33019"/>
        <dbReference type="ChEBI" id="CHEBI:58017"/>
        <dbReference type="ChEBI" id="CHEBI:58359"/>
        <dbReference type="ChEBI" id="CHEBI:58681"/>
        <dbReference type="EC" id="2.4.2.14"/>
    </reaction>
</comment>
<feature type="binding site" evidence="10">
    <location>
        <position position="362"/>
    </location>
    <ligand>
        <name>Mg(2+)</name>
        <dbReference type="ChEBI" id="CHEBI:18420"/>
    </ligand>
</feature>
<evidence type="ECO:0000313" key="12">
    <source>
        <dbReference type="EMBL" id="ORY52969.1"/>
    </source>
</evidence>
<evidence type="ECO:0000256" key="1">
    <source>
        <dbReference type="ARBA" id="ARBA00005209"/>
    </source>
</evidence>